<dbReference type="OrthoDB" id="615715at2"/>
<proteinExistence type="predicted"/>
<name>A0A4R0MIC4_9SPHI</name>
<dbReference type="Proteomes" id="UP000291117">
    <property type="component" value="Unassembled WGS sequence"/>
</dbReference>
<sequence>MKKGLFVVFVISVFTQIAAAQTIKTGVLVIGKGDNAIGSGFQSAISGVKTIMLIQAADLVVTPQDKNVSSGLESLFLKKMRLAKGISDSLSKVYVDETSANAVLKTWSDSTKNLTVLRNVKWSRIKRSGNNWNVLLEDGRTIKAEVLVNADGSGNVTEALALKGAVKKQWQPLNYSDNLYRGSVSAGYWVNNSNANVILLDSFLLPKQENLVVLNPEDESFAGGQAAGATAAYAVFFRTKTSLSVLKSIQKELINHRLSVMPFADILHDDPNWKSIQFVGLSGFLKASLVKGLANFNPEQEVTTAEIKAPLKEFYYKAQIWFDDYKEANMTLGAVLNMICMVGNKSPETTKAEVQKRWVSRYHFKNEFDLNRNVTRREFAVLVDEYLTPFDVNIDKSGRVIR</sequence>
<dbReference type="RefSeq" id="WP_131612267.1">
    <property type="nucleotide sequence ID" value="NZ_SJSM01000028.1"/>
</dbReference>
<evidence type="ECO:0000256" key="1">
    <source>
        <dbReference type="SAM" id="SignalP"/>
    </source>
</evidence>
<dbReference type="EMBL" id="SJSM01000028">
    <property type="protein sequence ID" value="TCC86318.1"/>
    <property type="molecule type" value="Genomic_DNA"/>
</dbReference>
<keyword evidence="3" id="KW-1185">Reference proteome</keyword>
<dbReference type="InterPro" id="IPR036188">
    <property type="entry name" value="FAD/NAD-bd_sf"/>
</dbReference>
<feature type="signal peptide" evidence="1">
    <location>
        <begin position="1"/>
        <end position="20"/>
    </location>
</feature>
<gene>
    <name evidence="2" type="ORF">EZ444_24340</name>
</gene>
<evidence type="ECO:0008006" key="4">
    <source>
        <dbReference type="Google" id="ProtNLM"/>
    </source>
</evidence>
<protein>
    <recommendedName>
        <fullName evidence="4">FAD-dependent oxidoreductase</fullName>
    </recommendedName>
</protein>
<feature type="chain" id="PRO_5020279499" description="FAD-dependent oxidoreductase" evidence="1">
    <location>
        <begin position="21"/>
        <end position="402"/>
    </location>
</feature>
<accession>A0A4R0MIC4</accession>
<organism evidence="2 3">
    <name type="scientific">Pedobacter hiemivivus</name>
    <dbReference type="NCBI Taxonomy" id="2530454"/>
    <lineage>
        <taxon>Bacteria</taxon>
        <taxon>Pseudomonadati</taxon>
        <taxon>Bacteroidota</taxon>
        <taxon>Sphingobacteriia</taxon>
        <taxon>Sphingobacteriales</taxon>
        <taxon>Sphingobacteriaceae</taxon>
        <taxon>Pedobacter</taxon>
    </lineage>
</organism>
<dbReference type="AlphaFoldDB" id="A0A4R0MIC4"/>
<evidence type="ECO:0000313" key="3">
    <source>
        <dbReference type="Proteomes" id="UP000291117"/>
    </source>
</evidence>
<keyword evidence="1" id="KW-0732">Signal</keyword>
<reference evidence="2 3" key="1">
    <citation type="submission" date="2019-02" db="EMBL/GenBank/DDBJ databases">
        <title>Pedobacter sp. RP-3-8 sp. nov., isolated from Arctic soil.</title>
        <authorList>
            <person name="Dahal R.H."/>
        </authorList>
    </citation>
    <scope>NUCLEOTIDE SEQUENCE [LARGE SCALE GENOMIC DNA]</scope>
    <source>
        <strain evidence="2 3">RP-3-8</strain>
    </source>
</reference>
<dbReference type="SUPFAM" id="SSF51905">
    <property type="entry name" value="FAD/NAD(P)-binding domain"/>
    <property type="match status" value="2"/>
</dbReference>
<comment type="caution">
    <text evidence="2">The sequence shown here is derived from an EMBL/GenBank/DDBJ whole genome shotgun (WGS) entry which is preliminary data.</text>
</comment>
<evidence type="ECO:0000313" key="2">
    <source>
        <dbReference type="EMBL" id="TCC86318.1"/>
    </source>
</evidence>